<dbReference type="GO" id="GO:0016798">
    <property type="term" value="F:hydrolase activity, acting on glycosyl bonds"/>
    <property type="evidence" value="ECO:0007669"/>
    <property type="project" value="UniProtKB-KW"/>
</dbReference>
<keyword evidence="8" id="KW-1185">Reference proteome</keyword>
<dbReference type="CDD" id="cd00165">
    <property type="entry name" value="S4"/>
    <property type="match status" value="1"/>
</dbReference>
<evidence type="ECO:0000256" key="3">
    <source>
        <dbReference type="PIRSR" id="PIRSR606225-1"/>
    </source>
</evidence>
<dbReference type="InterPro" id="IPR020103">
    <property type="entry name" value="PsdUridine_synth_cat_dom_sf"/>
</dbReference>
<evidence type="ECO:0000259" key="6">
    <source>
        <dbReference type="SMART" id="SM00363"/>
    </source>
</evidence>
<evidence type="ECO:0000313" key="8">
    <source>
        <dbReference type="Proteomes" id="UP000001887"/>
    </source>
</evidence>
<evidence type="ECO:0000313" key="7">
    <source>
        <dbReference type="EMBL" id="ADB17096.1"/>
    </source>
</evidence>
<evidence type="ECO:0000256" key="2">
    <source>
        <dbReference type="ARBA" id="ARBA00023235"/>
    </source>
</evidence>
<sequence length="313" mass="35422">MAILQKTLVITESNLAELHRLDLAVKQLSGFSREQVRGLLDHQCVKLNGAVTDEPGQPLSVDDRIEIAFDPHHRYHPKKKIRGGLGFGIVYEDRHLIVVEKPAALLTVPTPKNDRGTLLERVANYVKIVSRGKGAFQVHRLDRGVSGLLIFGKTTELAQMLRDQFAMHKPEREYVAIVRGKLDKPEGMIESFLATDRDLNRYSTDDESIGQHAVTHYRVIEELAGASVVQVWLETGRRNQIRVHFAEAGHPLIGDQRYRADEAADTRWTHARIALHARLLGLSHPMTGEPLRFESPLPHEMKNFIRAAKRKSR</sequence>
<dbReference type="InterPro" id="IPR036986">
    <property type="entry name" value="S4_RNA-bd_sf"/>
</dbReference>
<proteinExistence type="inferred from homology"/>
<dbReference type="eggNOG" id="COG0564">
    <property type="taxonomic scope" value="Bacteria"/>
</dbReference>
<comment type="similarity">
    <text evidence="1 5">Belongs to the pseudouridine synthase RluA family.</text>
</comment>
<dbReference type="InterPro" id="IPR006225">
    <property type="entry name" value="PsdUridine_synth_RluC/D"/>
</dbReference>
<dbReference type="KEGG" id="psl:Psta_2426"/>
<evidence type="ECO:0000256" key="5">
    <source>
        <dbReference type="RuleBase" id="RU362028"/>
    </source>
</evidence>
<dbReference type="PANTHER" id="PTHR21600:SF44">
    <property type="entry name" value="RIBOSOMAL LARGE SUBUNIT PSEUDOURIDINE SYNTHASE D"/>
    <property type="match status" value="1"/>
</dbReference>
<reference evidence="7 8" key="1">
    <citation type="journal article" date="2009" name="Stand. Genomic Sci.">
        <title>Complete genome sequence of Pirellula staleyi type strain (ATCC 27377).</title>
        <authorList>
            <person name="Clum A."/>
            <person name="Tindall B.J."/>
            <person name="Sikorski J."/>
            <person name="Ivanova N."/>
            <person name="Mavrommatis K."/>
            <person name="Lucas S."/>
            <person name="Glavina del Rio T."/>
            <person name="Nolan M."/>
            <person name="Chen F."/>
            <person name="Tice H."/>
            <person name="Pitluck S."/>
            <person name="Cheng J.F."/>
            <person name="Chertkov O."/>
            <person name="Brettin T."/>
            <person name="Han C."/>
            <person name="Detter J.C."/>
            <person name="Kuske C."/>
            <person name="Bruce D."/>
            <person name="Goodwin L."/>
            <person name="Ovchinikova G."/>
            <person name="Pati A."/>
            <person name="Mikhailova N."/>
            <person name="Chen A."/>
            <person name="Palaniappan K."/>
            <person name="Land M."/>
            <person name="Hauser L."/>
            <person name="Chang Y.J."/>
            <person name="Jeffries C.D."/>
            <person name="Chain P."/>
            <person name="Rohde M."/>
            <person name="Goker M."/>
            <person name="Bristow J."/>
            <person name="Eisen J.A."/>
            <person name="Markowitz V."/>
            <person name="Hugenholtz P."/>
            <person name="Kyrpides N.C."/>
            <person name="Klenk H.P."/>
            <person name="Lapidus A."/>
        </authorList>
    </citation>
    <scope>NUCLEOTIDE SEQUENCE [LARGE SCALE GENOMIC DNA]</scope>
    <source>
        <strain evidence="8">ATCC 27377 / DSM 6068 / ICPB 4128</strain>
    </source>
</reference>
<keyword evidence="7" id="KW-0326">Glycosidase</keyword>
<feature type="active site" evidence="3">
    <location>
        <position position="142"/>
    </location>
</feature>
<dbReference type="STRING" id="530564.Psta_2426"/>
<dbReference type="PROSITE" id="PS01129">
    <property type="entry name" value="PSI_RLU"/>
    <property type="match status" value="1"/>
</dbReference>
<dbReference type="CDD" id="cd02869">
    <property type="entry name" value="PseudoU_synth_RluA_like"/>
    <property type="match status" value="1"/>
</dbReference>
<organism evidence="7 8">
    <name type="scientific">Pirellula staleyi (strain ATCC 27377 / DSM 6068 / ICPB 4128)</name>
    <name type="common">Pirella staleyi</name>
    <dbReference type="NCBI Taxonomy" id="530564"/>
    <lineage>
        <taxon>Bacteria</taxon>
        <taxon>Pseudomonadati</taxon>
        <taxon>Planctomycetota</taxon>
        <taxon>Planctomycetia</taxon>
        <taxon>Pirellulales</taxon>
        <taxon>Pirellulaceae</taxon>
        <taxon>Pirellula</taxon>
    </lineage>
</organism>
<dbReference type="SUPFAM" id="SSF55174">
    <property type="entry name" value="Alpha-L RNA-binding motif"/>
    <property type="match status" value="1"/>
</dbReference>
<comment type="catalytic activity">
    <reaction evidence="5">
        <text>a uridine in RNA = a pseudouridine in RNA</text>
        <dbReference type="Rhea" id="RHEA:48348"/>
        <dbReference type="Rhea" id="RHEA-COMP:12068"/>
        <dbReference type="Rhea" id="RHEA-COMP:12069"/>
        <dbReference type="ChEBI" id="CHEBI:65314"/>
        <dbReference type="ChEBI" id="CHEBI:65315"/>
    </reaction>
</comment>
<accession>D2R4N0</accession>
<dbReference type="HOGENOM" id="CLU_016902_8_5_0"/>
<evidence type="ECO:0000256" key="1">
    <source>
        <dbReference type="ARBA" id="ARBA00010876"/>
    </source>
</evidence>
<dbReference type="SMART" id="SM00363">
    <property type="entry name" value="S4"/>
    <property type="match status" value="1"/>
</dbReference>
<dbReference type="GO" id="GO:0120159">
    <property type="term" value="F:rRNA pseudouridine synthase activity"/>
    <property type="evidence" value="ECO:0007669"/>
    <property type="project" value="UniProtKB-ARBA"/>
</dbReference>
<name>D2R4N0_PIRSD</name>
<protein>
    <recommendedName>
        <fullName evidence="5">Pseudouridine synthase</fullName>
        <ecNumber evidence="5">5.4.99.-</ecNumber>
    </recommendedName>
</protein>
<dbReference type="SUPFAM" id="SSF55120">
    <property type="entry name" value="Pseudouridine synthase"/>
    <property type="match status" value="1"/>
</dbReference>
<dbReference type="GO" id="GO:0003723">
    <property type="term" value="F:RNA binding"/>
    <property type="evidence" value="ECO:0007669"/>
    <property type="project" value="UniProtKB-KW"/>
</dbReference>
<dbReference type="InterPro" id="IPR006145">
    <property type="entry name" value="PsdUridine_synth_RsuA/RluA"/>
</dbReference>
<dbReference type="NCBIfam" id="TIGR00005">
    <property type="entry name" value="rluA_subfam"/>
    <property type="match status" value="1"/>
</dbReference>
<evidence type="ECO:0000256" key="4">
    <source>
        <dbReference type="PROSITE-ProRule" id="PRU00182"/>
    </source>
</evidence>
<dbReference type="InterPro" id="IPR002942">
    <property type="entry name" value="S4_RNA-bd"/>
</dbReference>
<dbReference type="Gene3D" id="3.10.290.10">
    <property type="entry name" value="RNA-binding S4 domain"/>
    <property type="match status" value="1"/>
</dbReference>
<dbReference type="EMBL" id="CP001848">
    <property type="protein sequence ID" value="ADB17096.1"/>
    <property type="molecule type" value="Genomic_DNA"/>
</dbReference>
<keyword evidence="7" id="KW-0378">Hydrolase</keyword>
<dbReference type="InterPro" id="IPR050188">
    <property type="entry name" value="RluA_PseudoU_synthase"/>
</dbReference>
<dbReference type="GO" id="GO:0000455">
    <property type="term" value="P:enzyme-directed rRNA pseudouridine synthesis"/>
    <property type="evidence" value="ECO:0007669"/>
    <property type="project" value="UniProtKB-ARBA"/>
</dbReference>
<dbReference type="Proteomes" id="UP000001887">
    <property type="component" value="Chromosome"/>
</dbReference>
<dbReference type="OrthoDB" id="9784108at2"/>
<keyword evidence="2 5" id="KW-0413">Isomerase</keyword>
<feature type="domain" description="RNA-binding S4" evidence="6">
    <location>
        <begin position="19"/>
        <end position="82"/>
    </location>
</feature>
<dbReference type="PROSITE" id="PS50889">
    <property type="entry name" value="S4"/>
    <property type="match status" value="1"/>
</dbReference>
<dbReference type="AlphaFoldDB" id="D2R4N0"/>
<comment type="function">
    <text evidence="5">Responsible for synthesis of pseudouridine from uracil.</text>
</comment>
<dbReference type="Gene3D" id="3.30.2350.10">
    <property type="entry name" value="Pseudouridine synthase"/>
    <property type="match status" value="1"/>
</dbReference>
<dbReference type="InterPro" id="IPR006224">
    <property type="entry name" value="PsdUridine_synth_RluA-like_CS"/>
</dbReference>
<dbReference type="Pfam" id="PF00849">
    <property type="entry name" value="PseudoU_synth_2"/>
    <property type="match status" value="1"/>
</dbReference>
<keyword evidence="4" id="KW-0694">RNA-binding</keyword>
<dbReference type="PANTHER" id="PTHR21600">
    <property type="entry name" value="MITOCHONDRIAL RNA PSEUDOURIDINE SYNTHASE"/>
    <property type="match status" value="1"/>
</dbReference>
<gene>
    <name evidence="7" type="ordered locus">Psta_2426</name>
</gene>
<dbReference type="Pfam" id="PF01479">
    <property type="entry name" value="S4"/>
    <property type="match status" value="1"/>
</dbReference>
<dbReference type="EC" id="5.4.99.-" evidence="5"/>